<evidence type="ECO:0000313" key="2">
    <source>
        <dbReference type="Proteomes" id="UP000094165"/>
    </source>
</evidence>
<comment type="caution">
    <text evidence="1">The sequence shown here is derived from an EMBL/GenBank/DDBJ whole genome shotgun (WGS) entry which is preliminary data.</text>
</comment>
<keyword evidence="2" id="KW-1185">Reference proteome</keyword>
<dbReference type="PANTHER" id="PTHR33973">
    <property type="entry name" value="OS07G0153300 PROTEIN"/>
    <property type="match status" value="1"/>
</dbReference>
<dbReference type="PANTHER" id="PTHR33973:SF4">
    <property type="entry name" value="OS07G0153300 PROTEIN"/>
    <property type="match status" value="1"/>
</dbReference>
<dbReference type="Pfam" id="PF07103">
    <property type="entry name" value="DUF1365"/>
    <property type="match status" value="1"/>
</dbReference>
<sequence>MSGQYSSQLMVGHVQHRRFSPVLHSLRYPLFMPCIDIDELPVLEKNIWGFGSRWWHWAQFRRSDYLGSGCLKKAVQMKVSELTGVTLSGKVLAICHLRYLGIYFSPVNFYYLFDEDNHWQYMLAEVSNTPWNERHYYAIPAEPGDNEQHWQHQKSFHVSPFNPMDQKYVWKLKPVDKRLMIHLECHRERKEFEATLGMKPQSFSSSNLIRLLIRTPVMAIKVVLGIYWHALKLWLKGAPFYGHSVIRKKATTQENNIDALDNTLVSKGKSKDKEKSSC</sequence>
<gene>
    <name evidence="1" type="ORF">A130_05415</name>
</gene>
<name>A0A1E5CY10_9VIBR</name>
<dbReference type="EMBL" id="AJYW02000141">
    <property type="protein sequence ID" value="OEE75673.1"/>
    <property type="molecule type" value="Genomic_DNA"/>
</dbReference>
<dbReference type="Proteomes" id="UP000094165">
    <property type="component" value="Unassembled WGS sequence"/>
</dbReference>
<dbReference type="AlphaFoldDB" id="A0A1E5CY10"/>
<organism evidence="1 2">
    <name type="scientific">Vibrio genomosp. F6 str. FF-238</name>
    <dbReference type="NCBI Taxonomy" id="1191298"/>
    <lineage>
        <taxon>Bacteria</taxon>
        <taxon>Pseudomonadati</taxon>
        <taxon>Pseudomonadota</taxon>
        <taxon>Gammaproteobacteria</taxon>
        <taxon>Vibrionales</taxon>
        <taxon>Vibrionaceae</taxon>
        <taxon>Vibrio</taxon>
    </lineage>
</organism>
<dbReference type="InterPro" id="IPR010775">
    <property type="entry name" value="DUF1365"/>
</dbReference>
<reference evidence="1 2" key="1">
    <citation type="journal article" date="2012" name="Science">
        <title>Ecological populations of bacteria act as socially cohesive units of antibiotic production and resistance.</title>
        <authorList>
            <person name="Cordero O.X."/>
            <person name="Wildschutte H."/>
            <person name="Kirkup B."/>
            <person name="Proehl S."/>
            <person name="Ngo L."/>
            <person name="Hussain F."/>
            <person name="Le Roux F."/>
            <person name="Mincer T."/>
            <person name="Polz M.F."/>
        </authorList>
    </citation>
    <scope>NUCLEOTIDE SEQUENCE [LARGE SCALE GENOMIC DNA]</scope>
    <source>
        <strain evidence="1 2">FF-238</strain>
    </source>
</reference>
<dbReference type="RefSeq" id="WP_017052136.1">
    <property type="nucleotide sequence ID" value="NZ_AJYW02000141.1"/>
</dbReference>
<proteinExistence type="predicted"/>
<evidence type="ECO:0000313" key="1">
    <source>
        <dbReference type="EMBL" id="OEE75673.1"/>
    </source>
</evidence>
<protein>
    <submittedName>
        <fullName evidence="1">Chromosome partitioning protein ParA</fullName>
    </submittedName>
</protein>
<accession>A0A1E5CY10</accession>